<dbReference type="FunFam" id="1.10.287.10:FF:000002">
    <property type="entry name" value="30S ribosomal protein S15"/>
    <property type="match status" value="1"/>
</dbReference>
<dbReference type="InterPro" id="IPR009068">
    <property type="entry name" value="uS15_NS1_RNA-bd_sf"/>
</dbReference>
<sequence>MILTTEAKQAIFEKNSLQKLKTDTGSAEAQIGLFTHRINHLTEHLKANKKDHSTRLGLLKLVGKRRRMLDYLQHREINRYRAIIKELGIRK</sequence>
<dbReference type="Pfam" id="PF00312">
    <property type="entry name" value="Ribosomal_S15"/>
    <property type="match status" value="1"/>
</dbReference>
<dbReference type="EMBL" id="CP013909">
    <property type="protein sequence ID" value="ALW86217.1"/>
    <property type="molecule type" value="Genomic_DNA"/>
</dbReference>
<dbReference type="GO" id="GO:0019843">
    <property type="term" value="F:rRNA binding"/>
    <property type="evidence" value="ECO:0007669"/>
    <property type="project" value="UniProtKB-UniRule"/>
</dbReference>
<dbReference type="GO" id="GO:0006412">
    <property type="term" value="P:translation"/>
    <property type="evidence" value="ECO:0007669"/>
    <property type="project" value="UniProtKB-UniRule"/>
</dbReference>
<dbReference type="KEGG" id="hyg:AUC43_14655"/>
<evidence type="ECO:0000256" key="1">
    <source>
        <dbReference type="ARBA" id="ARBA00022980"/>
    </source>
</evidence>
<dbReference type="PROSITE" id="PS00362">
    <property type="entry name" value="RIBOSOMAL_S15"/>
    <property type="match status" value="1"/>
</dbReference>
<dbReference type="Gene3D" id="6.10.250.3130">
    <property type="match status" value="1"/>
</dbReference>
<dbReference type="Proteomes" id="UP000059542">
    <property type="component" value="Chromosome"/>
</dbReference>
<dbReference type="InterPro" id="IPR000589">
    <property type="entry name" value="Ribosomal_uS15"/>
</dbReference>
<comment type="function">
    <text evidence="4">Forms an intersubunit bridge (bridge B4) with the 23S rRNA of the 50S subunit in the ribosome.</text>
</comment>
<evidence type="ECO:0000256" key="5">
    <source>
        <dbReference type="RuleBase" id="RU003919"/>
    </source>
</evidence>
<keyword evidence="4 6" id="KW-0699">rRNA-binding</keyword>
<dbReference type="SMART" id="SM01387">
    <property type="entry name" value="Ribosomal_S15"/>
    <property type="match status" value="1"/>
</dbReference>
<dbReference type="HAMAP" id="MF_01343_B">
    <property type="entry name" value="Ribosomal_uS15_B"/>
    <property type="match status" value="1"/>
</dbReference>
<keyword evidence="2 4" id="KW-0687">Ribonucleoprotein</keyword>
<evidence type="ECO:0000313" key="8">
    <source>
        <dbReference type="Proteomes" id="UP000059542"/>
    </source>
</evidence>
<name>A0A0U4CDB4_9BACT</name>
<dbReference type="RefSeq" id="WP_068195160.1">
    <property type="nucleotide sequence ID" value="NZ_CP013909.1"/>
</dbReference>
<evidence type="ECO:0000313" key="7">
    <source>
        <dbReference type="EMBL" id="ALW86217.1"/>
    </source>
</evidence>
<comment type="subunit">
    <text evidence="3 4">Part of the 30S ribosomal subunit. Forms a bridge to the 50S subunit in the 70S ribosome, contacting the 23S rRNA.</text>
</comment>
<evidence type="ECO:0000256" key="4">
    <source>
        <dbReference type="HAMAP-Rule" id="MF_01343"/>
    </source>
</evidence>
<dbReference type="InterPro" id="IPR005290">
    <property type="entry name" value="Ribosomal_uS15_bac-type"/>
</dbReference>
<proteinExistence type="inferred from homology"/>
<dbReference type="STRING" id="1411621.AUC43_14655"/>
<evidence type="ECO:0000256" key="2">
    <source>
        <dbReference type="ARBA" id="ARBA00023274"/>
    </source>
</evidence>
<dbReference type="PANTHER" id="PTHR23321:SF26">
    <property type="entry name" value="SMALL RIBOSOMAL SUBUNIT PROTEIN US15M"/>
    <property type="match status" value="1"/>
</dbReference>
<comment type="function">
    <text evidence="4 6">One of the primary rRNA binding proteins, it binds directly to 16S rRNA where it helps nucleate assembly of the platform of the 30S subunit by binding and bridging several RNA helices of the 16S rRNA.</text>
</comment>
<evidence type="ECO:0000256" key="3">
    <source>
        <dbReference type="ARBA" id="ARBA00064542"/>
    </source>
</evidence>
<gene>
    <name evidence="4" type="primary">rpsO</name>
    <name evidence="7" type="ORF">AUC43_14655</name>
</gene>
<dbReference type="GO" id="GO:0003735">
    <property type="term" value="F:structural constituent of ribosome"/>
    <property type="evidence" value="ECO:0007669"/>
    <property type="project" value="InterPro"/>
</dbReference>
<reference evidence="7 8" key="1">
    <citation type="submission" date="2015-12" db="EMBL/GenBank/DDBJ databases">
        <authorList>
            <person name="Shamseldin A."/>
            <person name="Moawad H."/>
            <person name="Abd El-Rahim W.M."/>
            <person name="Sadowsky M.J."/>
        </authorList>
    </citation>
    <scope>NUCLEOTIDE SEQUENCE [LARGE SCALE GENOMIC DNA]</scope>
    <source>
        <strain evidence="7 8">DG5B</strain>
    </source>
</reference>
<keyword evidence="8" id="KW-1185">Reference proteome</keyword>
<accession>A0A0U4CDB4</accession>
<evidence type="ECO:0000256" key="6">
    <source>
        <dbReference type="RuleBase" id="RU004524"/>
    </source>
</evidence>
<protein>
    <recommendedName>
        <fullName evidence="4">Small ribosomal subunit protein uS15</fullName>
    </recommendedName>
</protein>
<organism evidence="7 8">
    <name type="scientific">Hymenobacter sedentarius</name>
    <dbReference type="NCBI Taxonomy" id="1411621"/>
    <lineage>
        <taxon>Bacteria</taxon>
        <taxon>Pseudomonadati</taxon>
        <taxon>Bacteroidota</taxon>
        <taxon>Cytophagia</taxon>
        <taxon>Cytophagales</taxon>
        <taxon>Hymenobacteraceae</taxon>
        <taxon>Hymenobacter</taxon>
    </lineage>
</organism>
<comment type="similarity">
    <text evidence="4 5">Belongs to the universal ribosomal protein uS15 family.</text>
</comment>
<dbReference type="GO" id="GO:0022627">
    <property type="term" value="C:cytosolic small ribosomal subunit"/>
    <property type="evidence" value="ECO:0007669"/>
    <property type="project" value="TreeGrafter"/>
</dbReference>
<dbReference type="CDD" id="cd00353">
    <property type="entry name" value="Ribosomal_S15p_S13e"/>
    <property type="match status" value="1"/>
</dbReference>
<dbReference type="PANTHER" id="PTHR23321">
    <property type="entry name" value="RIBOSOMAL PROTEIN S15, BACTERIAL AND ORGANELLAR"/>
    <property type="match status" value="1"/>
</dbReference>
<keyword evidence="1 4" id="KW-0689">Ribosomal protein</keyword>
<dbReference type="AlphaFoldDB" id="A0A0U4CDB4"/>
<dbReference type="Gene3D" id="1.10.287.10">
    <property type="entry name" value="S15/NS1, RNA-binding"/>
    <property type="match status" value="1"/>
</dbReference>
<dbReference type="NCBIfam" id="TIGR00952">
    <property type="entry name" value="S15_bact"/>
    <property type="match status" value="1"/>
</dbReference>
<keyword evidence="4 6" id="KW-0694">RNA-binding</keyword>
<dbReference type="OrthoDB" id="9799262at2"/>
<dbReference type="SUPFAM" id="SSF47060">
    <property type="entry name" value="S15/NS1 RNA-binding domain"/>
    <property type="match status" value="1"/>
</dbReference>